<proteinExistence type="predicted"/>
<dbReference type="HOGENOM" id="CLU_1317013_0_0_1"/>
<dbReference type="EMBL" id="KI394182">
    <property type="protein sequence ID" value="ERN04690.1"/>
    <property type="molecule type" value="Genomic_DNA"/>
</dbReference>
<keyword evidence="2" id="KW-1185">Reference proteome</keyword>
<sequence>MLKGQFVVPLDDMCRMACFHLTGFLYRPQNIRLVWAIDNLHLAKRQTGSLLFSIGGERYWDGCVRRADVVFLYVQWPWVVTTELVVAGAYTQNCIDSLAMKYTILSFKTALHHFRRITFGNPFLRMAVVGRSPLVGLTLLSSPSIFTTRSNNSQNVVGLLMAKLRSVFMFILLRQTRNSTCSRANNQAENGLRALLGKLAGNHAFFIVG</sequence>
<protein>
    <submittedName>
        <fullName evidence="1">Uncharacterized protein</fullName>
    </submittedName>
</protein>
<organism evidence="1 2">
    <name type="scientific">Amborella trichopoda</name>
    <dbReference type="NCBI Taxonomy" id="13333"/>
    <lineage>
        <taxon>Eukaryota</taxon>
        <taxon>Viridiplantae</taxon>
        <taxon>Streptophyta</taxon>
        <taxon>Embryophyta</taxon>
        <taxon>Tracheophyta</taxon>
        <taxon>Spermatophyta</taxon>
        <taxon>Magnoliopsida</taxon>
        <taxon>Amborellales</taxon>
        <taxon>Amborellaceae</taxon>
        <taxon>Amborella</taxon>
    </lineage>
</organism>
<gene>
    <name evidence="1" type="ORF">AMTR_s00076p00156580</name>
</gene>
<dbReference type="AlphaFoldDB" id="W1PCF2"/>
<dbReference type="Gramene" id="ERN04690">
    <property type="protein sequence ID" value="ERN04690"/>
    <property type="gene ID" value="AMTR_s00076p00156580"/>
</dbReference>
<evidence type="ECO:0000313" key="2">
    <source>
        <dbReference type="Proteomes" id="UP000017836"/>
    </source>
</evidence>
<dbReference type="Proteomes" id="UP000017836">
    <property type="component" value="Unassembled WGS sequence"/>
</dbReference>
<evidence type="ECO:0000313" key="1">
    <source>
        <dbReference type="EMBL" id="ERN04690.1"/>
    </source>
</evidence>
<reference evidence="2" key="1">
    <citation type="journal article" date="2013" name="Science">
        <title>The Amborella genome and the evolution of flowering plants.</title>
        <authorList>
            <consortium name="Amborella Genome Project"/>
        </authorList>
    </citation>
    <scope>NUCLEOTIDE SEQUENCE [LARGE SCALE GENOMIC DNA]</scope>
</reference>
<name>W1PCF2_AMBTC</name>
<accession>W1PCF2</accession>